<accession>A0ABS5S680</accession>
<dbReference type="Gene3D" id="3.40.50.150">
    <property type="entry name" value="Vaccinia Virus protein VP39"/>
    <property type="match status" value="1"/>
</dbReference>
<keyword evidence="4" id="KW-1185">Reference proteome</keyword>
<evidence type="ECO:0000313" key="4">
    <source>
        <dbReference type="Proteomes" id="UP001297092"/>
    </source>
</evidence>
<evidence type="ECO:0000259" key="2">
    <source>
        <dbReference type="Pfam" id="PF22013"/>
    </source>
</evidence>
<dbReference type="GO" id="GO:0008168">
    <property type="term" value="F:methyltransferase activity"/>
    <property type="evidence" value="ECO:0007669"/>
    <property type="project" value="UniProtKB-KW"/>
</dbReference>
<dbReference type="Gene3D" id="1.10.10.1110">
    <property type="entry name" value="Methyltransferase PG1098, N-terminal domain"/>
    <property type="match status" value="1"/>
</dbReference>
<dbReference type="EMBL" id="JAHCTB010000004">
    <property type="protein sequence ID" value="MBT0608721.1"/>
    <property type="molecule type" value="Genomic_DNA"/>
</dbReference>
<dbReference type="GO" id="GO:0032259">
    <property type="term" value="P:methylation"/>
    <property type="evidence" value="ECO:0007669"/>
    <property type="project" value="UniProtKB-KW"/>
</dbReference>
<proteinExistence type="predicted"/>
<protein>
    <submittedName>
        <fullName evidence="3">Class I SAM-dependent methyltransferase</fullName>
    </submittedName>
</protein>
<dbReference type="Pfam" id="PF22013">
    <property type="entry name" value="PG_1098_Fer"/>
    <property type="match status" value="1"/>
</dbReference>
<sequence length="389" mass="44939">MNPEILKEEVQNFIQNYSQPTATLAFAGSPFENITVQELIVQIEGRRKAEKKLPTWFQTSQIYYPKKLNIEQTSSEITAQYKASLVSGDSIADITGGFGVDSFYFSEKFKEISHFEIDTELSAIAAHNFLIFKKNTISCFAENGLQAAINDEFDIIYVDPSRRHDEKGKVFFLKDCQPNIPENLEEILRNCNVLMIKTSPMLDIAIGLKDLQYTFEIHIVAVENEVKELIWLLREEFKGNPTIKTINLKKLHSEKFEFNYNDEAEANYSHPEKFLYEPNAAILKSGAFDLVSHRFKLNKLHKHTHLYTNKTLIDFPGRTFEIEKIVPYSKMEMKRAINFPKANIATRNFPESVESLQKKWKIKDGGDIYLFFITDMDNKKKLLICSKVS</sequence>
<organism evidence="3 4">
    <name type="scientific">Aequorivita echinoideorum</name>
    <dbReference type="NCBI Taxonomy" id="1549647"/>
    <lineage>
        <taxon>Bacteria</taxon>
        <taxon>Pseudomonadati</taxon>
        <taxon>Bacteroidota</taxon>
        <taxon>Flavobacteriia</taxon>
        <taxon>Flavobacteriales</taxon>
        <taxon>Flavobacteriaceae</taxon>
        <taxon>Aequorivita</taxon>
    </lineage>
</organism>
<dbReference type="InterPro" id="IPR054168">
    <property type="entry name" value="PG_1098_Fer"/>
</dbReference>
<keyword evidence="3" id="KW-0808">Transferase</keyword>
<dbReference type="Pfam" id="PF18096">
    <property type="entry name" value="Thump_like"/>
    <property type="match status" value="1"/>
</dbReference>
<evidence type="ECO:0000313" key="3">
    <source>
        <dbReference type="EMBL" id="MBT0608721.1"/>
    </source>
</evidence>
<dbReference type="InterPro" id="IPR041497">
    <property type="entry name" value="Thump-like"/>
</dbReference>
<comment type="caution">
    <text evidence="3">The sequence shown here is derived from an EMBL/GenBank/DDBJ whole genome shotgun (WGS) entry which is preliminary data.</text>
</comment>
<dbReference type="Proteomes" id="UP001297092">
    <property type="component" value="Unassembled WGS sequence"/>
</dbReference>
<reference evidence="3 4" key="1">
    <citation type="submission" date="2021-05" db="EMBL/GenBank/DDBJ databases">
        <title>Aequorivita echinoideorum JCM 30378 genome.</title>
        <authorList>
            <person name="Zhang H."/>
            <person name="Li C."/>
        </authorList>
    </citation>
    <scope>NUCLEOTIDE SEQUENCE [LARGE SCALE GENOMIC DNA]</scope>
    <source>
        <strain evidence="3 4">JCM30378</strain>
    </source>
</reference>
<gene>
    <name evidence="3" type="ORF">KIV10_11035</name>
</gene>
<feature type="domain" description="THUMP-like" evidence="1">
    <location>
        <begin position="317"/>
        <end position="387"/>
    </location>
</feature>
<keyword evidence="3" id="KW-0489">Methyltransferase</keyword>
<name>A0ABS5S680_9FLAO</name>
<dbReference type="InterPro" id="IPR029063">
    <property type="entry name" value="SAM-dependent_MTases_sf"/>
</dbReference>
<dbReference type="SUPFAM" id="SSF53335">
    <property type="entry name" value="S-adenosyl-L-methionine-dependent methyltransferases"/>
    <property type="match status" value="1"/>
</dbReference>
<feature type="domain" description="PG-1098 ferredoxin-like" evidence="2">
    <location>
        <begin position="274"/>
        <end position="316"/>
    </location>
</feature>
<evidence type="ECO:0000259" key="1">
    <source>
        <dbReference type="Pfam" id="PF18096"/>
    </source>
</evidence>